<dbReference type="SMART" id="SM00320">
    <property type="entry name" value="WD40"/>
    <property type="match status" value="7"/>
</dbReference>
<keyword evidence="5 9" id="KW-0853">WD repeat</keyword>
<evidence type="ECO:0000256" key="3">
    <source>
        <dbReference type="ARBA" id="ARBA00011725"/>
    </source>
</evidence>
<dbReference type="SUPFAM" id="SSF81383">
    <property type="entry name" value="F-box domain"/>
    <property type="match status" value="1"/>
</dbReference>
<proteinExistence type="inferred from homology"/>
<dbReference type="SMART" id="SM00564">
    <property type="entry name" value="PQQ"/>
    <property type="match status" value="2"/>
</dbReference>
<evidence type="ECO:0000256" key="8">
    <source>
        <dbReference type="ARBA" id="ARBA00032113"/>
    </source>
</evidence>
<dbReference type="PANTHER" id="PTHR14604">
    <property type="entry name" value="WD40 REPEAT PF20"/>
    <property type="match status" value="1"/>
</dbReference>
<feature type="region of interest" description="Disordered" evidence="10">
    <location>
        <begin position="694"/>
        <end position="746"/>
    </location>
</feature>
<dbReference type="Gene3D" id="1.20.1280.50">
    <property type="match status" value="1"/>
</dbReference>
<feature type="repeat" description="WD" evidence="9">
    <location>
        <begin position="501"/>
        <end position="540"/>
    </location>
</feature>
<feature type="compositionally biased region" description="Polar residues" evidence="10">
    <location>
        <begin position="1"/>
        <end position="21"/>
    </location>
</feature>
<feature type="compositionally biased region" description="Basic and acidic residues" evidence="10">
    <location>
        <begin position="207"/>
        <end position="229"/>
    </location>
</feature>
<keyword evidence="6" id="KW-0677">Repeat</keyword>
<evidence type="ECO:0000313" key="13">
    <source>
        <dbReference type="Proteomes" id="UP001203852"/>
    </source>
</evidence>
<dbReference type="CDD" id="cd00200">
    <property type="entry name" value="WD40"/>
    <property type="match status" value="1"/>
</dbReference>
<accession>A0AAN6DUS0</accession>
<dbReference type="PANTHER" id="PTHR14604:SF4">
    <property type="entry name" value="F-BOX DOMAIN-CONTAINING PROTEIN"/>
    <property type="match status" value="1"/>
</dbReference>
<evidence type="ECO:0000256" key="9">
    <source>
        <dbReference type="PROSITE-ProRule" id="PRU00221"/>
    </source>
</evidence>
<feature type="domain" description="F-box" evidence="11">
    <location>
        <begin position="94"/>
        <end position="140"/>
    </location>
</feature>
<feature type="region of interest" description="Disordered" evidence="10">
    <location>
        <begin position="786"/>
        <end position="808"/>
    </location>
</feature>
<feature type="compositionally biased region" description="Low complexity" evidence="10">
    <location>
        <begin position="696"/>
        <end position="710"/>
    </location>
</feature>
<gene>
    <name evidence="12" type="ORF">EDD36DRAFT_253721</name>
</gene>
<sequence>MDPSKQSTFTSLPSPYASGSTHAPFRLDEGFSEDTSSQDENGRNMFDATAARFQEWVMAQNEDARAEIAYEVLRTLRTSNIAAVVDRLTPLLHMDPIEKLPAEITSQMFSYLDANTLLIASLASQTWRARIVDPMLWLDLYESQGWAYDRREVRAFEHAHNSLIRNEFKKSRGQFHSQPTKKRATMEWLESKGRKLSADVSQWREQHGVIEADTDIKSEPEDMEMHDAPNDVQNSPPRPNKRSSQESGDEMDYYSSPQEIEYESDRGKGKAVDNHTHGPRSQLAITGSDGRERLNWLHLYMQRQKLEHNWTKGLYSTFQLPHPDHPNEAHTECVYTIQFFGKWLVSGSRDKTLRVWDLETRRLRGKPLVGHSQSVLCLQFDPTEDEDIIISGSSDASVLIWKFSTGQKLHEIPSAHEESVLNLKFDKRYLVTCSKDRRIRIWNRRHLTATDPDYPKVSKHSSAKVPSYIVNTTDMDPSLLEARLANGTIRALKPYMLLLTLEGHNAAVNAIQISGDLIVSASGDRLIKVWNARNGKLLRTLQGHQKGIACVQFDSKRVVSGSSDNTVRIYDPYTGAEVAELKGHNNLVRTIQAGFGDLPGCDEDDNLRAREAERKYLERLTNGKIVEDRQYRREIRNGDHGSSRLALGAKLPPGGGGSKWGRIVSGSYDQTIIIWRKNAEGHWVIGKQLRQEAHGQETATARQRSQAQTADMDPQSLPASQPTSIPNPAVPQVHSAPANLGPAGAAHPAAMSASQIVQQAVGTSFASLGAGLTNVMGIGRVLNPPITGPRNGASQQSSFSSSSTISGTPQSIASAAAAHTQALVSQSVQQALNQAALQRSSSRNQTGGQNQSQTIHVNLGQPLSAASATAGSSSSSHGLPQVQGQAQVNVALHPQVAAAQQQQQHQQAQHQQAAASNQGQQGEQQSSVSRVFKLQFDARRIVCCSQDSRIVGWDFANGDPDVIEASRFFIGP</sequence>
<dbReference type="InterPro" id="IPR018391">
    <property type="entry name" value="PQQ_b-propeller_rpt"/>
</dbReference>
<keyword evidence="13" id="KW-1185">Reference proteome</keyword>
<evidence type="ECO:0000256" key="2">
    <source>
        <dbReference type="ARBA" id="ARBA00007968"/>
    </source>
</evidence>
<dbReference type="InterPro" id="IPR036047">
    <property type="entry name" value="F-box-like_dom_sf"/>
</dbReference>
<evidence type="ECO:0000256" key="10">
    <source>
        <dbReference type="SAM" id="MobiDB-lite"/>
    </source>
</evidence>
<comment type="caution">
    <text evidence="12">The sequence shown here is derived from an EMBL/GenBank/DDBJ whole genome shotgun (WGS) entry which is preliminary data.</text>
</comment>
<feature type="repeat" description="WD" evidence="9">
    <location>
        <begin position="368"/>
        <end position="411"/>
    </location>
</feature>
<dbReference type="PRINTS" id="PR00320">
    <property type="entry name" value="GPROTEINBRPT"/>
</dbReference>
<dbReference type="InterPro" id="IPR001680">
    <property type="entry name" value="WD40_rpt"/>
</dbReference>
<dbReference type="InterPro" id="IPR019775">
    <property type="entry name" value="WD40_repeat_CS"/>
</dbReference>
<protein>
    <recommendedName>
        <fullName evidence="4">Probable E3 ubiquitin ligase complex SCF subunit sconB</fullName>
    </recommendedName>
    <alternativeName>
        <fullName evidence="8">Sulfur controller B</fullName>
    </alternativeName>
    <alternativeName>
        <fullName evidence="7">Sulfur metabolite repression control protein B</fullName>
    </alternativeName>
</protein>
<dbReference type="Gene3D" id="2.130.10.10">
    <property type="entry name" value="YVTN repeat-like/Quinoprotein amine dehydrogenase"/>
    <property type="match status" value="2"/>
</dbReference>
<evidence type="ECO:0000256" key="5">
    <source>
        <dbReference type="ARBA" id="ARBA00022574"/>
    </source>
</evidence>
<evidence type="ECO:0000259" key="11">
    <source>
        <dbReference type="PROSITE" id="PS50181"/>
    </source>
</evidence>
<dbReference type="Pfam" id="PF12937">
    <property type="entry name" value="F-box-like"/>
    <property type="match status" value="1"/>
</dbReference>
<dbReference type="PROSITE" id="PS50294">
    <property type="entry name" value="WD_REPEATS_REGION"/>
    <property type="match status" value="5"/>
</dbReference>
<dbReference type="InterPro" id="IPR050995">
    <property type="entry name" value="WD-F-box_domain-protein"/>
</dbReference>
<feature type="region of interest" description="Disordered" evidence="10">
    <location>
        <begin position="207"/>
        <end position="285"/>
    </location>
</feature>
<dbReference type="Pfam" id="PF00400">
    <property type="entry name" value="WD40"/>
    <property type="match status" value="5"/>
</dbReference>
<name>A0AAN6DUS0_9EURO</name>
<dbReference type="InterPro" id="IPR020472">
    <property type="entry name" value="WD40_PAC1"/>
</dbReference>
<evidence type="ECO:0000256" key="6">
    <source>
        <dbReference type="ARBA" id="ARBA00022737"/>
    </source>
</evidence>
<reference evidence="12" key="1">
    <citation type="journal article" date="2022" name="bioRxiv">
        <title>Deciphering the potential niche of two novel black yeast fungi from a biological soil crust based on their genomes, phenotypes, and melanin regulation.</title>
        <authorList>
            <consortium name="DOE Joint Genome Institute"/>
            <person name="Carr E.C."/>
            <person name="Barton Q."/>
            <person name="Grambo S."/>
            <person name="Sullivan M."/>
            <person name="Renfro C.M."/>
            <person name="Kuo A."/>
            <person name="Pangilinan J."/>
            <person name="Lipzen A."/>
            <person name="Keymanesh K."/>
            <person name="Savage E."/>
            <person name="Barry K."/>
            <person name="Grigoriev I.V."/>
            <person name="Riekhof W.R."/>
            <person name="Harris S.S."/>
        </authorList>
    </citation>
    <scope>NUCLEOTIDE SEQUENCE</scope>
    <source>
        <strain evidence="12">JF 03-4F</strain>
    </source>
</reference>
<evidence type="ECO:0000256" key="1">
    <source>
        <dbReference type="ARBA" id="ARBA00002730"/>
    </source>
</evidence>
<evidence type="ECO:0000256" key="7">
    <source>
        <dbReference type="ARBA" id="ARBA00030034"/>
    </source>
</evidence>
<dbReference type="PROSITE" id="PS00678">
    <property type="entry name" value="WD_REPEATS_1"/>
    <property type="match status" value="2"/>
</dbReference>
<dbReference type="AlphaFoldDB" id="A0AAN6DUS0"/>
<feature type="compositionally biased region" description="Low complexity" evidence="10">
    <location>
        <begin position="735"/>
        <end position="746"/>
    </location>
</feature>
<evidence type="ECO:0000256" key="4">
    <source>
        <dbReference type="ARBA" id="ARBA00015819"/>
    </source>
</evidence>
<dbReference type="InterPro" id="IPR015943">
    <property type="entry name" value="WD40/YVTN_repeat-like_dom_sf"/>
</dbReference>
<comment type="subunit">
    <text evidence="3">Component of the SCF(sconB) E3 ubiquitin ligase complex.</text>
</comment>
<feature type="region of interest" description="Disordered" evidence="10">
    <location>
        <begin position="1"/>
        <end position="42"/>
    </location>
</feature>
<dbReference type="InterPro" id="IPR001810">
    <property type="entry name" value="F-box_dom"/>
</dbReference>
<dbReference type="InterPro" id="IPR036322">
    <property type="entry name" value="WD40_repeat_dom_sf"/>
</dbReference>
<dbReference type="EMBL" id="MU404354">
    <property type="protein sequence ID" value="KAI1613049.1"/>
    <property type="molecule type" value="Genomic_DNA"/>
</dbReference>
<comment type="function">
    <text evidence="1">Component of the SCF(sconB) E3 ubiquitin ligase complex involved in the regulation of sulfur metabolite repression, probably by mediating the inactivation or degradation of the metR transcription factor.</text>
</comment>
<organism evidence="12 13">
    <name type="scientific">Exophiala viscosa</name>
    <dbReference type="NCBI Taxonomy" id="2486360"/>
    <lineage>
        <taxon>Eukaryota</taxon>
        <taxon>Fungi</taxon>
        <taxon>Dikarya</taxon>
        <taxon>Ascomycota</taxon>
        <taxon>Pezizomycotina</taxon>
        <taxon>Eurotiomycetes</taxon>
        <taxon>Chaetothyriomycetidae</taxon>
        <taxon>Chaetothyriales</taxon>
        <taxon>Herpotrichiellaceae</taxon>
        <taxon>Exophiala</taxon>
    </lineage>
</organism>
<feature type="repeat" description="WD" evidence="9">
    <location>
        <begin position="327"/>
        <end position="366"/>
    </location>
</feature>
<feature type="region of interest" description="Disordered" evidence="10">
    <location>
        <begin position="896"/>
        <end position="924"/>
    </location>
</feature>
<dbReference type="PROSITE" id="PS50082">
    <property type="entry name" value="WD_REPEATS_2"/>
    <property type="match status" value="5"/>
</dbReference>
<feature type="compositionally biased region" description="Basic and acidic residues" evidence="10">
    <location>
        <begin position="263"/>
        <end position="276"/>
    </location>
</feature>
<evidence type="ECO:0000313" key="12">
    <source>
        <dbReference type="EMBL" id="KAI1613049.1"/>
    </source>
</evidence>
<feature type="compositionally biased region" description="Low complexity" evidence="10">
    <location>
        <begin position="794"/>
        <end position="808"/>
    </location>
</feature>
<feature type="compositionally biased region" description="Polar residues" evidence="10">
    <location>
        <begin position="717"/>
        <end position="726"/>
    </location>
</feature>
<comment type="similarity">
    <text evidence="2">Belongs to the WD repeat MET30/SCONB/SCON-2 family.</text>
</comment>
<dbReference type="PROSITE" id="PS50181">
    <property type="entry name" value="FBOX"/>
    <property type="match status" value="1"/>
</dbReference>
<feature type="repeat" description="WD" evidence="9">
    <location>
        <begin position="413"/>
        <end position="443"/>
    </location>
</feature>
<dbReference type="Proteomes" id="UP001203852">
    <property type="component" value="Unassembled WGS sequence"/>
</dbReference>
<dbReference type="SUPFAM" id="SSF50978">
    <property type="entry name" value="WD40 repeat-like"/>
    <property type="match status" value="1"/>
</dbReference>
<feature type="repeat" description="WD" evidence="9">
    <location>
        <begin position="541"/>
        <end position="580"/>
    </location>
</feature>